<dbReference type="EMBL" id="KK207872">
    <property type="protein sequence ID" value="EZF51283.1"/>
    <property type="molecule type" value="Genomic_DNA"/>
</dbReference>
<evidence type="ECO:0000313" key="2">
    <source>
        <dbReference type="EMBL" id="EZF51283.1"/>
    </source>
</evidence>
<sequence length="129" mass="14703">MGLVMYWQKCCKPAFDVPGPSSGITMLLLLLVLFSRFRHTASSTRPGECKLSAKPSLKVENAYEYRSNYGVLRFDGSYTAEIPQFGIWNLSRQSYLVFEFRLFLGQVLCRTQAMNHNSELPLKAVKRAN</sequence>
<dbReference type="HOGENOM" id="CLU_1950363_0_0_1"/>
<evidence type="ECO:0000256" key="1">
    <source>
        <dbReference type="SAM" id="Phobius"/>
    </source>
</evidence>
<reference evidence="2" key="1">
    <citation type="submission" date="2014-02" db="EMBL/GenBank/DDBJ databases">
        <title>The Genome Sequence of Trichophyton rubrum (morphotype fischeri) CBS 288.86.</title>
        <authorList>
            <consortium name="The Broad Institute Genomics Platform"/>
            <person name="Cuomo C.A."/>
            <person name="White T.C."/>
            <person name="Graser Y."/>
            <person name="Martinez-Rossi N."/>
            <person name="Heitman J."/>
            <person name="Young S.K."/>
            <person name="Zeng Q."/>
            <person name="Gargeya S."/>
            <person name="Abouelleil A."/>
            <person name="Alvarado L."/>
            <person name="Chapman S.B."/>
            <person name="Gainer-Dewar J."/>
            <person name="Goldberg J."/>
            <person name="Griggs A."/>
            <person name="Gujja S."/>
            <person name="Hansen M."/>
            <person name="Howarth C."/>
            <person name="Imamovic A."/>
            <person name="Larimer J."/>
            <person name="Martinez D."/>
            <person name="Murphy C."/>
            <person name="Pearson M.D."/>
            <person name="Persinoti G."/>
            <person name="Poon T."/>
            <person name="Priest M."/>
            <person name="Roberts A.D."/>
            <person name="Saif S."/>
            <person name="Shea T.D."/>
            <person name="Sykes S.N."/>
            <person name="Wortman J."/>
            <person name="Nusbaum C."/>
            <person name="Birren B."/>
        </authorList>
    </citation>
    <scope>NUCLEOTIDE SEQUENCE [LARGE SCALE GENOMIC DNA]</scope>
    <source>
        <strain evidence="2">CBS 288.86</strain>
    </source>
</reference>
<name>A0A022VZS4_TRIRU</name>
<dbReference type="Proteomes" id="UP000023758">
    <property type="component" value="Unassembled WGS sequence"/>
</dbReference>
<keyword evidence="1" id="KW-0812">Transmembrane</keyword>
<keyword evidence="1" id="KW-0472">Membrane</keyword>
<keyword evidence="1" id="KW-1133">Transmembrane helix</keyword>
<accession>A0A022VZS4</accession>
<organism evidence="2">
    <name type="scientific">Trichophyton rubrum CBS 288.86</name>
    <dbReference type="NCBI Taxonomy" id="1215330"/>
    <lineage>
        <taxon>Eukaryota</taxon>
        <taxon>Fungi</taxon>
        <taxon>Dikarya</taxon>
        <taxon>Ascomycota</taxon>
        <taxon>Pezizomycotina</taxon>
        <taxon>Eurotiomycetes</taxon>
        <taxon>Eurotiomycetidae</taxon>
        <taxon>Onygenales</taxon>
        <taxon>Arthrodermataceae</taxon>
        <taxon>Trichophyton</taxon>
    </lineage>
</organism>
<feature type="transmembrane region" description="Helical" evidence="1">
    <location>
        <begin position="20"/>
        <end position="37"/>
    </location>
</feature>
<proteinExistence type="predicted"/>
<gene>
    <name evidence="2" type="ORF">H103_05494</name>
</gene>
<protein>
    <submittedName>
        <fullName evidence="2">Uncharacterized protein</fullName>
    </submittedName>
</protein>
<dbReference type="AlphaFoldDB" id="A0A022VZS4"/>